<dbReference type="InterPro" id="IPR010656">
    <property type="entry name" value="DctM"/>
</dbReference>
<dbReference type="AlphaFoldDB" id="A0A918TX66"/>
<organism evidence="9 10">
    <name type="scientific">Roseibacillus persicicus</name>
    <dbReference type="NCBI Taxonomy" id="454148"/>
    <lineage>
        <taxon>Bacteria</taxon>
        <taxon>Pseudomonadati</taxon>
        <taxon>Verrucomicrobiota</taxon>
        <taxon>Verrucomicrobiia</taxon>
        <taxon>Verrucomicrobiales</taxon>
        <taxon>Verrucomicrobiaceae</taxon>
        <taxon>Roseibacillus</taxon>
    </lineage>
</organism>
<dbReference type="PANTHER" id="PTHR33362">
    <property type="entry name" value="SIALIC ACID TRAP TRANSPORTER PERMEASE PROTEIN SIAT-RELATED"/>
    <property type="match status" value="1"/>
</dbReference>
<evidence type="ECO:0000256" key="6">
    <source>
        <dbReference type="ARBA" id="ARBA00023136"/>
    </source>
</evidence>
<feature type="transmembrane region" description="Helical" evidence="7">
    <location>
        <begin position="283"/>
        <end position="303"/>
    </location>
</feature>
<dbReference type="EMBL" id="BMXI01000022">
    <property type="protein sequence ID" value="GHC66829.1"/>
    <property type="molecule type" value="Genomic_DNA"/>
</dbReference>
<feature type="transmembrane region" description="Helical" evidence="7">
    <location>
        <begin position="107"/>
        <end position="127"/>
    </location>
</feature>
<feature type="transmembrane region" description="Helical" evidence="7">
    <location>
        <begin position="219"/>
        <end position="240"/>
    </location>
</feature>
<feature type="transmembrane region" description="Helical" evidence="7">
    <location>
        <begin position="139"/>
        <end position="156"/>
    </location>
</feature>
<feature type="transmembrane region" description="Helical" evidence="7">
    <location>
        <begin position="339"/>
        <end position="358"/>
    </location>
</feature>
<evidence type="ECO:0000313" key="9">
    <source>
        <dbReference type="EMBL" id="GHC66829.1"/>
    </source>
</evidence>
<feature type="transmembrane region" description="Helical" evidence="7">
    <location>
        <begin position="48"/>
        <end position="71"/>
    </location>
</feature>
<feature type="transmembrane region" description="Helical" evidence="7">
    <location>
        <begin position="309"/>
        <end position="332"/>
    </location>
</feature>
<dbReference type="RefSeq" id="WP_189574064.1">
    <property type="nucleotide sequence ID" value="NZ_BMXI01000022.1"/>
</dbReference>
<feature type="transmembrane region" description="Helical" evidence="7">
    <location>
        <begin position="364"/>
        <end position="386"/>
    </location>
</feature>
<feature type="transmembrane region" description="Helical" evidence="7">
    <location>
        <begin position="176"/>
        <end position="198"/>
    </location>
</feature>
<evidence type="ECO:0000256" key="4">
    <source>
        <dbReference type="ARBA" id="ARBA00022692"/>
    </source>
</evidence>
<reference evidence="9" key="1">
    <citation type="journal article" date="2014" name="Int. J. Syst. Evol. Microbiol.">
        <title>Complete genome sequence of Corynebacterium casei LMG S-19264T (=DSM 44701T), isolated from a smear-ripened cheese.</title>
        <authorList>
            <consortium name="US DOE Joint Genome Institute (JGI-PGF)"/>
            <person name="Walter F."/>
            <person name="Albersmeier A."/>
            <person name="Kalinowski J."/>
            <person name="Ruckert C."/>
        </authorList>
    </citation>
    <scope>NUCLEOTIDE SEQUENCE</scope>
    <source>
        <strain evidence="9">KCTC 12988</strain>
    </source>
</reference>
<keyword evidence="5 7" id="KW-1133">Transmembrane helix</keyword>
<dbReference type="PIRSF" id="PIRSF006066">
    <property type="entry name" value="HI0050"/>
    <property type="match status" value="1"/>
</dbReference>
<dbReference type="Pfam" id="PF06808">
    <property type="entry name" value="DctM"/>
    <property type="match status" value="1"/>
</dbReference>
<evidence type="ECO:0000256" key="3">
    <source>
        <dbReference type="ARBA" id="ARBA00022519"/>
    </source>
</evidence>
<dbReference type="GO" id="GO:0022857">
    <property type="term" value="F:transmembrane transporter activity"/>
    <property type="evidence" value="ECO:0007669"/>
    <property type="project" value="TreeGrafter"/>
</dbReference>
<evidence type="ECO:0000256" key="1">
    <source>
        <dbReference type="ARBA" id="ARBA00004429"/>
    </source>
</evidence>
<feature type="transmembrane region" description="Helical" evidence="7">
    <location>
        <begin position="246"/>
        <end position="262"/>
    </location>
</feature>
<keyword evidence="4 7" id="KW-0812">Transmembrane</keyword>
<evidence type="ECO:0000256" key="7">
    <source>
        <dbReference type="SAM" id="Phobius"/>
    </source>
</evidence>
<keyword evidence="6 7" id="KW-0472">Membrane</keyword>
<name>A0A918TX66_9BACT</name>
<dbReference type="InterPro" id="IPR004681">
    <property type="entry name" value="TRAP_DctM"/>
</dbReference>
<evidence type="ECO:0000256" key="2">
    <source>
        <dbReference type="ARBA" id="ARBA00022475"/>
    </source>
</evidence>
<keyword evidence="10" id="KW-1185">Reference proteome</keyword>
<protein>
    <submittedName>
        <fullName evidence="9">Membrane protein</fullName>
    </submittedName>
</protein>
<dbReference type="NCBIfam" id="TIGR00786">
    <property type="entry name" value="dctM"/>
    <property type="match status" value="1"/>
</dbReference>
<feature type="transmembrane region" description="Helical" evidence="7">
    <location>
        <begin position="7"/>
        <end position="28"/>
    </location>
</feature>
<dbReference type="Proteomes" id="UP000644507">
    <property type="component" value="Unassembled WGS sequence"/>
</dbReference>
<evidence type="ECO:0000259" key="8">
    <source>
        <dbReference type="Pfam" id="PF06808"/>
    </source>
</evidence>
<keyword evidence="2" id="KW-1003">Cell membrane</keyword>
<proteinExistence type="predicted"/>
<reference evidence="9" key="2">
    <citation type="submission" date="2020-09" db="EMBL/GenBank/DDBJ databases">
        <authorList>
            <person name="Sun Q."/>
            <person name="Kim S."/>
        </authorList>
    </citation>
    <scope>NUCLEOTIDE SEQUENCE</scope>
    <source>
        <strain evidence="9">KCTC 12988</strain>
    </source>
</reference>
<keyword evidence="3" id="KW-0997">Cell inner membrane</keyword>
<comment type="subcellular location">
    <subcellularLocation>
        <location evidence="1">Cell inner membrane</location>
        <topology evidence="1">Multi-pass membrane protein</topology>
    </subcellularLocation>
</comment>
<feature type="transmembrane region" description="Helical" evidence="7">
    <location>
        <begin position="398"/>
        <end position="419"/>
    </location>
</feature>
<dbReference type="GO" id="GO:0005886">
    <property type="term" value="C:plasma membrane"/>
    <property type="evidence" value="ECO:0007669"/>
    <property type="project" value="UniProtKB-SubCell"/>
</dbReference>
<evidence type="ECO:0000313" key="10">
    <source>
        <dbReference type="Proteomes" id="UP000644507"/>
    </source>
</evidence>
<sequence length="432" mass="45430">MEIFPVLVLSLSFAIMLILGVPVAFSIIGSTTLTLCVFLPLDPALTTIAQRVASGLDSFVLLAIPLFILAGQFMNSPGIAGRLIRFAQNCIGWLPGGLSFVNITASMIFGAISGSAGAAASAVGGAMTGRMTKAGYERAFCAATNLTASTTGLLIPPSNGLIVYSLAAGGLSIGSLFLAGYIPGILVGLSLMAAAFFYAKRRGYPTEARVGFREIAKSFFAAAPSLLLLFLVMGGIIAGWFTPTEAAGVAVLYSAILAVAIYRDIAWRDIPMVLLQAARTTSMVLVLIAASVAMSWLMAYIHLPQAISAALLSLSDNPIVILLIINLILLVVGTFMDMTPALLIFTPIFLPVVIPLGIDPIQFGMIMVLNLCIGLCTPPVGSLLFIGSSIAEVNVTEVVRPLLPLLAMMILVLLLVTFFPQLSLWLPSLFDL</sequence>
<accession>A0A918TX66</accession>
<feature type="domain" description="TRAP C4-dicarboxylate transport system permease DctM subunit" evidence="8">
    <location>
        <begin position="12"/>
        <end position="422"/>
    </location>
</feature>
<dbReference type="PANTHER" id="PTHR33362:SF2">
    <property type="entry name" value="TRAP TRANSPORTER LARGE PERMEASE PROTEIN"/>
    <property type="match status" value="1"/>
</dbReference>
<gene>
    <name evidence="9" type="ORF">GCM10007100_38420</name>
</gene>
<evidence type="ECO:0000256" key="5">
    <source>
        <dbReference type="ARBA" id="ARBA00022989"/>
    </source>
</evidence>
<comment type="caution">
    <text evidence="9">The sequence shown here is derived from an EMBL/GenBank/DDBJ whole genome shotgun (WGS) entry which is preliminary data.</text>
</comment>